<name>A0ABD6W6S4_RATRA</name>
<keyword evidence="2" id="KW-1133">Transmembrane helix</keyword>
<organism evidence="3 5">
    <name type="scientific">Rathayibacter rathayi</name>
    <name type="common">Corynebacterium rathayi</name>
    <dbReference type="NCBI Taxonomy" id="33887"/>
    <lineage>
        <taxon>Bacteria</taxon>
        <taxon>Bacillati</taxon>
        <taxon>Actinomycetota</taxon>
        <taxon>Actinomycetes</taxon>
        <taxon>Micrococcales</taxon>
        <taxon>Microbacteriaceae</taxon>
        <taxon>Rathayibacter</taxon>
    </lineage>
</organism>
<dbReference type="EMBL" id="PSUL01000029">
    <property type="protein sequence ID" value="PPF11952.1"/>
    <property type="molecule type" value="Genomic_DNA"/>
</dbReference>
<feature type="transmembrane region" description="Helical" evidence="2">
    <location>
        <begin position="77"/>
        <end position="101"/>
    </location>
</feature>
<accession>A0ABD6W6S4</accession>
<dbReference type="RefSeq" id="WP_097167866.1">
    <property type="nucleotide sequence ID" value="NZ_PSUD01000036.1"/>
</dbReference>
<keyword evidence="2" id="KW-0812">Transmembrane</keyword>
<keyword evidence="6" id="KW-1185">Reference proteome</keyword>
<evidence type="ECO:0000256" key="1">
    <source>
        <dbReference type="SAM" id="MobiDB-lite"/>
    </source>
</evidence>
<reference evidence="5 6" key="1">
    <citation type="submission" date="2018-02" db="EMBL/GenBank/DDBJ databases">
        <title>Bacteriophage NCPPB3778 and a type I-E CRISPR drive the evolution of the US Biological Select Agent, Rathayibacter toxicus.</title>
        <authorList>
            <person name="Davis E.W.II."/>
            <person name="Tabima J.F."/>
            <person name="Weisberg A.J."/>
            <person name="Lopes L.D."/>
            <person name="Wiseman M.S."/>
            <person name="Wiseman M.S."/>
            <person name="Pupko T."/>
            <person name="Belcher M.S."/>
            <person name="Sechler A.J."/>
            <person name="Tancos M.A."/>
            <person name="Schroeder B.K."/>
            <person name="Murray T.D."/>
            <person name="Luster D.G."/>
            <person name="Schneider W.L."/>
            <person name="Rogers E."/>
            <person name="Andreote F.D."/>
            <person name="Grunwald N.J."/>
            <person name="Putnam M.L."/>
            <person name="Chang J.H."/>
        </authorList>
    </citation>
    <scope>NUCLEOTIDE SEQUENCE [LARGE SCALE GENOMIC DNA]</scope>
    <source>
        <strain evidence="4 6">AY1D6</strain>
        <strain evidence="3 5">AY1I9</strain>
    </source>
</reference>
<feature type="region of interest" description="Disordered" evidence="1">
    <location>
        <begin position="1"/>
        <end position="68"/>
    </location>
</feature>
<evidence type="ECO:0000313" key="6">
    <source>
        <dbReference type="Proteomes" id="UP000239698"/>
    </source>
</evidence>
<dbReference type="Proteomes" id="UP000239698">
    <property type="component" value="Unassembled WGS sequence"/>
</dbReference>
<keyword evidence="2" id="KW-0472">Membrane</keyword>
<dbReference type="EMBL" id="PSVT01000034">
    <property type="protein sequence ID" value="PPH74628.1"/>
    <property type="molecule type" value="Genomic_DNA"/>
</dbReference>
<evidence type="ECO:0000313" key="5">
    <source>
        <dbReference type="Proteomes" id="UP000237881"/>
    </source>
</evidence>
<evidence type="ECO:0000313" key="4">
    <source>
        <dbReference type="EMBL" id="PPH74628.1"/>
    </source>
</evidence>
<evidence type="ECO:0008006" key="7">
    <source>
        <dbReference type="Google" id="ProtNLM"/>
    </source>
</evidence>
<dbReference type="AlphaFoldDB" id="A0ABD6W6S4"/>
<gene>
    <name evidence="3" type="ORF">C5C04_11485</name>
    <name evidence="4" type="ORF">C5C40_12900</name>
</gene>
<sequence>MTEHDDNASTSDSSVGTKAPGGKGDTIRRPAPLRHLFLLRGHSHGPTERASAERPREPAETTEDPWKPAVASSQPRWWLVIRIAVLTVLGILAFGGFLTVIRGAGVNDTPAQTVSGEPAAAEYAARAVAERYTESYFTWDEKAPEARRSALNLDVEQTGAAATAASSGWDGHGRQSAGAARATDVHWDGTGTSTTGTVTVVFRRVGYEADGSPQPAEWWSAIVPITARDGRISISGAPGLVPVEPSQIASADPQPDSDSEVQSATQDYAKTFFAAFAAQSDVSAVAAPGSAIRGMAGAMKLEKVESWTVLPGADEDSRIGHARLAWKTGNATYINDYTVKLTRTKAGGNEKWLISSINGVL</sequence>
<evidence type="ECO:0000256" key="2">
    <source>
        <dbReference type="SAM" id="Phobius"/>
    </source>
</evidence>
<dbReference type="Gene3D" id="3.10.450.540">
    <property type="match status" value="1"/>
</dbReference>
<feature type="compositionally biased region" description="Basic and acidic residues" evidence="1">
    <location>
        <begin position="45"/>
        <end position="59"/>
    </location>
</feature>
<comment type="caution">
    <text evidence="3">The sequence shown here is derived from an EMBL/GenBank/DDBJ whole genome shotgun (WGS) entry which is preliminary data.</text>
</comment>
<protein>
    <recommendedName>
        <fullName evidence="7">Conjugal transfer protein</fullName>
    </recommendedName>
</protein>
<dbReference type="Proteomes" id="UP000237881">
    <property type="component" value="Unassembled WGS sequence"/>
</dbReference>
<evidence type="ECO:0000313" key="3">
    <source>
        <dbReference type="EMBL" id="PPF11952.1"/>
    </source>
</evidence>
<proteinExistence type="predicted"/>